<dbReference type="OrthoDB" id="9803238at2"/>
<sequence>MESIRNICVVITARPSYSRVKTVLTAINEHPNLQLQLVVAGSALLDRYGNAADYIERDGFKIDERVFMVLEGENKTAMAKTTGLGVMELANVFYNLKPDAVITIADRFETIATSIAAAYQNIPLVHLQGGEVTGNIDEKVRHANTKLADIHFVASEDAKARVIKLGEDADFVFNTGCPSIDIAQGLTDQTELDFNPIEKYGGVGGLTEMPENYLVVLQHPVTNEYHKAKSDITTTLHVINELEIPTFWFWPNVDAGSDGTSNGIRAFREKHNPKHIRFFKNMDAIDFLKLLHHSQCLIGNSSVGIRECSFLGIPVVNIGTRQNRRQRGQNTVDVTYDGSAIKNAILEQLKTSKREASTIYGNGNSGKKIADILATVELRFHKTIMY</sequence>
<keyword evidence="2" id="KW-0378">Hydrolase</keyword>
<keyword evidence="3" id="KW-1185">Reference proteome</keyword>
<dbReference type="EC" id="3.2.1.183" evidence="2"/>
<evidence type="ECO:0000313" key="2">
    <source>
        <dbReference type="EMBL" id="TXE05846.1"/>
    </source>
</evidence>
<comment type="caution">
    <text evidence="2">The sequence shown here is derived from an EMBL/GenBank/DDBJ whole genome shotgun (WGS) entry which is preliminary data.</text>
</comment>
<evidence type="ECO:0000259" key="1">
    <source>
        <dbReference type="Pfam" id="PF02350"/>
    </source>
</evidence>
<accession>A0A5C7AB77</accession>
<dbReference type="Gene3D" id="3.40.50.2000">
    <property type="entry name" value="Glycogen Phosphorylase B"/>
    <property type="match status" value="2"/>
</dbReference>
<dbReference type="InterPro" id="IPR003331">
    <property type="entry name" value="UDP_GlcNAc_Epimerase_2_dom"/>
</dbReference>
<reference evidence="2 3" key="1">
    <citation type="submission" date="2019-08" db="EMBL/GenBank/DDBJ databases">
        <title>Genome sequence of Gelidibacter salicanalis IC162T.</title>
        <authorList>
            <person name="Bowman J.P."/>
        </authorList>
    </citation>
    <scope>NUCLEOTIDE SEQUENCE [LARGE SCALE GENOMIC DNA]</scope>
    <source>
        <strain evidence="2 3">IC162</strain>
    </source>
</reference>
<dbReference type="GO" id="GO:0006047">
    <property type="term" value="P:UDP-N-acetylglucosamine metabolic process"/>
    <property type="evidence" value="ECO:0007669"/>
    <property type="project" value="InterPro"/>
</dbReference>
<protein>
    <submittedName>
        <fullName evidence="2">UDP-N-acetylglucosamine 2-epimerase (Hydrolyzing)</fullName>
        <ecNumber evidence="2">3.2.1.183</ecNumber>
    </submittedName>
</protein>
<dbReference type="GO" id="GO:0004553">
    <property type="term" value="F:hydrolase activity, hydrolyzing O-glycosyl compounds"/>
    <property type="evidence" value="ECO:0007669"/>
    <property type="project" value="InterPro"/>
</dbReference>
<keyword evidence="2" id="KW-0326">Glycosidase</keyword>
<dbReference type="PANTHER" id="PTHR43174:SF3">
    <property type="entry name" value="UDP-N-ACETYLGLUCOSAMINE 2-EPIMERASE"/>
    <property type="match status" value="1"/>
</dbReference>
<dbReference type="CDD" id="cd03786">
    <property type="entry name" value="GTB_UDP-GlcNAc_2-Epimerase"/>
    <property type="match status" value="1"/>
</dbReference>
<dbReference type="InterPro" id="IPR020004">
    <property type="entry name" value="UDP-GlcNAc_Epase"/>
</dbReference>
<dbReference type="InterPro" id="IPR029767">
    <property type="entry name" value="WecB-like"/>
</dbReference>
<evidence type="ECO:0000313" key="3">
    <source>
        <dbReference type="Proteomes" id="UP000321734"/>
    </source>
</evidence>
<dbReference type="EMBL" id="VORX01000009">
    <property type="protein sequence ID" value="TXE05846.1"/>
    <property type="molecule type" value="Genomic_DNA"/>
</dbReference>
<proteinExistence type="predicted"/>
<dbReference type="Pfam" id="PF02350">
    <property type="entry name" value="Epimerase_2"/>
    <property type="match status" value="1"/>
</dbReference>
<name>A0A5C7AB77_9FLAO</name>
<dbReference type="Proteomes" id="UP000321734">
    <property type="component" value="Unassembled WGS sequence"/>
</dbReference>
<dbReference type="AlphaFoldDB" id="A0A5C7AB77"/>
<dbReference type="PANTHER" id="PTHR43174">
    <property type="entry name" value="UDP-N-ACETYLGLUCOSAMINE 2-EPIMERASE"/>
    <property type="match status" value="1"/>
</dbReference>
<feature type="domain" description="UDP-N-acetylglucosamine 2-epimerase" evidence="1">
    <location>
        <begin position="26"/>
        <end position="373"/>
    </location>
</feature>
<dbReference type="NCBIfam" id="TIGR03568">
    <property type="entry name" value="NeuC_NnaA"/>
    <property type="match status" value="1"/>
</dbReference>
<gene>
    <name evidence="2" type="primary">neuC</name>
    <name evidence="2" type="ORF">ES711_14895</name>
</gene>
<dbReference type="SUPFAM" id="SSF53756">
    <property type="entry name" value="UDP-Glycosyltransferase/glycogen phosphorylase"/>
    <property type="match status" value="1"/>
</dbReference>
<dbReference type="RefSeq" id="WP_146894098.1">
    <property type="nucleotide sequence ID" value="NZ_VORX01000009.1"/>
</dbReference>
<organism evidence="2 3">
    <name type="scientific">Gelidibacter salicanalis</name>
    <dbReference type="NCBI Taxonomy" id="291193"/>
    <lineage>
        <taxon>Bacteria</taxon>
        <taxon>Pseudomonadati</taxon>
        <taxon>Bacteroidota</taxon>
        <taxon>Flavobacteriia</taxon>
        <taxon>Flavobacteriales</taxon>
        <taxon>Flavobacteriaceae</taxon>
        <taxon>Gelidibacter</taxon>
    </lineage>
</organism>